<comment type="subcellular location">
    <subcellularLocation>
        <location evidence="1">Chromosome</location>
        <location evidence="1">Centromere</location>
        <location evidence="1">Kinetochore</location>
    </subcellularLocation>
</comment>
<organism evidence="11 12">
    <name type="scientific">Tigriopus californicus</name>
    <name type="common">Marine copepod</name>
    <dbReference type="NCBI Taxonomy" id="6832"/>
    <lineage>
        <taxon>Eukaryota</taxon>
        <taxon>Metazoa</taxon>
        <taxon>Ecdysozoa</taxon>
        <taxon>Arthropoda</taxon>
        <taxon>Crustacea</taxon>
        <taxon>Multicrustacea</taxon>
        <taxon>Hexanauplia</taxon>
        <taxon>Copepoda</taxon>
        <taxon>Harpacticoida</taxon>
        <taxon>Harpacticidae</taxon>
        <taxon>Tigriopus</taxon>
    </lineage>
</organism>
<evidence type="ECO:0000256" key="6">
    <source>
        <dbReference type="ARBA" id="ARBA00022776"/>
    </source>
</evidence>
<evidence type="ECO:0000256" key="2">
    <source>
        <dbReference type="ARBA" id="ARBA00008643"/>
    </source>
</evidence>
<reference evidence="11 12" key="1">
    <citation type="journal article" date="2018" name="Nat. Ecol. Evol.">
        <title>Genomic signatures of mitonuclear coevolution across populations of Tigriopus californicus.</title>
        <authorList>
            <person name="Barreto F.S."/>
            <person name="Watson E.T."/>
            <person name="Lima T.G."/>
            <person name="Willett C.S."/>
            <person name="Edmands S."/>
            <person name="Li W."/>
            <person name="Burton R.S."/>
        </authorList>
    </citation>
    <scope>NUCLEOTIDE SEQUENCE [LARGE SCALE GENOMIC DNA]</scope>
    <source>
        <strain evidence="11 12">San Diego</strain>
    </source>
</reference>
<protein>
    <recommendedName>
        <fullName evidence="3">Protein MIS12 homolog</fullName>
    </recommendedName>
</protein>
<dbReference type="InterPro" id="IPR008685">
    <property type="entry name" value="Centromere_Mis12"/>
</dbReference>
<dbReference type="OMA" id="HCEAGKE"/>
<dbReference type="GO" id="GO:0005634">
    <property type="term" value="C:nucleus"/>
    <property type="evidence" value="ECO:0007669"/>
    <property type="project" value="InterPro"/>
</dbReference>
<keyword evidence="6" id="KW-0498">Mitosis</keyword>
<keyword evidence="4" id="KW-0158">Chromosome</keyword>
<evidence type="ECO:0000256" key="7">
    <source>
        <dbReference type="ARBA" id="ARBA00022838"/>
    </source>
</evidence>
<keyword evidence="7" id="KW-0995">Kinetochore</keyword>
<keyword evidence="5" id="KW-0132">Cell division</keyword>
<feature type="non-terminal residue" evidence="11">
    <location>
        <position position="242"/>
    </location>
</feature>
<evidence type="ECO:0000313" key="12">
    <source>
        <dbReference type="Proteomes" id="UP000318571"/>
    </source>
</evidence>
<evidence type="ECO:0000256" key="5">
    <source>
        <dbReference type="ARBA" id="ARBA00022618"/>
    </source>
</evidence>
<keyword evidence="10" id="KW-0137">Centromere</keyword>
<accession>A0A553NTZ7</accession>
<dbReference type="AlphaFoldDB" id="A0A553NTZ7"/>
<dbReference type="Pfam" id="PF05859">
    <property type="entry name" value="Mis12"/>
    <property type="match status" value="1"/>
</dbReference>
<name>A0A553NTZ7_TIGCA</name>
<dbReference type="PANTHER" id="PTHR14527:SF2">
    <property type="entry name" value="PROTEIN MIS12 HOMOLOG"/>
    <property type="match status" value="1"/>
</dbReference>
<evidence type="ECO:0000256" key="10">
    <source>
        <dbReference type="ARBA" id="ARBA00023328"/>
    </source>
</evidence>
<dbReference type="GO" id="GO:0000070">
    <property type="term" value="P:mitotic sister chromatid segregation"/>
    <property type="evidence" value="ECO:0007669"/>
    <property type="project" value="TreeGrafter"/>
</dbReference>
<evidence type="ECO:0000256" key="4">
    <source>
        <dbReference type="ARBA" id="ARBA00022454"/>
    </source>
</evidence>
<keyword evidence="9" id="KW-0131">Cell cycle</keyword>
<keyword evidence="12" id="KW-1185">Reference proteome</keyword>
<proteinExistence type="inferred from homology"/>
<dbReference type="GO" id="GO:0051301">
    <property type="term" value="P:cell division"/>
    <property type="evidence" value="ECO:0007669"/>
    <property type="project" value="UniProtKB-KW"/>
</dbReference>
<dbReference type="GO" id="GO:0051382">
    <property type="term" value="P:kinetochore assembly"/>
    <property type="evidence" value="ECO:0007669"/>
    <property type="project" value="TreeGrafter"/>
</dbReference>
<evidence type="ECO:0000256" key="3">
    <source>
        <dbReference type="ARBA" id="ARBA00013793"/>
    </source>
</evidence>
<dbReference type="PANTHER" id="PTHR14527">
    <property type="entry name" value="PROTEIN MIS12 HOMOLOG"/>
    <property type="match status" value="1"/>
</dbReference>
<dbReference type="Proteomes" id="UP000318571">
    <property type="component" value="Chromosome 1"/>
</dbReference>
<keyword evidence="8" id="KW-0175">Coiled coil</keyword>
<dbReference type="OrthoDB" id="1884855at2759"/>
<comment type="similarity">
    <text evidence="2">Belongs to the mis12 family.</text>
</comment>
<dbReference type="EMBL" id="VCGU01000010">
    <property type="protein sequence ID" value="TRY68886.1"/>
    <property type="molecule type" value="Genomic_DNA"/>
</dbReference>
<evidence type="ECO:0000256" key="8">
    <source>
        <dbReference type="ARBA" id="ARBA00023054"/>
    </source>
</evidence>
<sequence length="242" mass="27978">MDNLRDPGERQKIEYATQFFGFPPDSMIDALMGDATDTIKASFQAAKSHSLKQFGERVSEKEVNEAFVTLEERCIESTEDIYYKKFGRYVRENIFNIPKHVVLPEDKVHCEAGKENLDSNDFEVAKTRFEALCSNIKDHKFMKVALEHKLSRFRAILERQERLLAQATVLKENVKVLEVFDAQKDVLDKKRSALQPLMVKMENNMQNDSGCFEGSDPAQLEKKRQFDLEDTRLAKKCKLDDD</sequence>
<evidence type="ECO:0000256" key="1">
    <source>
        <dbReference type="ARBA" id="ARBA00004629"/>
    </source>
</evidence>
<dbReference type="GO" id="GO:0000444">
    <property type="term" value="C:MIS12/MIND type complex"/>
    <property type="evidence" value="ECO:0007669"/>
    <property type="project" value="TreeGrafter"/>
</dbReference>
<comment type="caution">
    <text evidence="11">The sequence shown here is derived from an EMBL/GenBank/DDBJ whole genome shotgun (WGS) entry which is preliminary data.</text>
</comment>
<gene>
    <name evidence="11" type="ORF">TCAL_15143</name>
</gene>
<evidence type="ECO:0000313" key="11">
    <source>
        <dbReference type="EMBL" id="TRY68886.1"/>
    </source>
</evidence>
<evidence type="ECO:0000256" key="9">
    <source>
        <dbReference type="ARBA" id="ARBA00023306"/>
    </source>
</evidence>
<dbReference type="STRING" id="6832.A0A553NTZ7"/>